<evidence type="ECO:0000313" key="1">
    <source>
        <dbReference type="EMBL" id="UQC82188.1"/>
    </source>
</evidence>
<dbReference type="EMBL" id="CP019476">
    <property type="protein sequence ID" value="UQC82188.1"/>
    <property type="molecule type" value="Genomic_DNA"/>
</dbReference>
<reference evidence="1" key="1">
    <citation type="journal article" date="2021" name="Mol. Plant Microbe Interact.">
        <title>Complete Genome Sequence of the Plant-Pathogenic Fungus Colletotrichum lupini.</title>
        <authorList>
            <person name="Baroncelli R."/>
            <person name="Pensec F."/>
            <person name="Da Lio D."/>
            <person name="Boufleur T."/>
            <person name="Vicente I."/>
            <person name="Sarrocco S."/>
            <person name="Picot A."/>
            <person name="Baraldi E."/>
            <person name="Sukno S."/>
            <person name="Thon M."/>
            <person name="Le Floch G."/>
        </authorList>
    </citation>
    <scope>NUCLEOTIDE SEQUENCE</scope>
    <source>
        <strain evidence="1">IMI 504893</strain>
    </source>
</reference>
<dbReference type="GeneID" id="73341678"/>
<dbReference type="Proteomes" id="UP000830671">
    <property type="component" value="Chromosome 4"/>
</dbReference>
<organism evidence="1 2">
    <name type="scientific">Colletotrichum lupini</name>
    <dbReference type="NCBI Taxonomy" id="145971"/>
    <lineage>
        <taxon>Eukaryota</taxon>
        <taxon>Fungi</taxon>
        <taxon>Dikarya</taxon>
        <taxon>Ascomycota</taxon>
        <taxon>Pezizomycotina</taxon>
        <taxon>Sordariomycetes</taxon>
        <taxon>Hypocreomycetidae</taxon>
        <taxon>Glomerellales</taxon>
        <taxon>Glomerellaceae</taxon>
        <taxon>Colletotrichum</taxon>
        <taxon>Colletotrichum acutatum species complex</taxon>
    </lineage>
</organism>
<dbReference type="RefSeq" id="XP_049143811.1">
    <property type="nucleotide sequence ID" value="XM_049286668.1"/>
</dbReference>
<sequence length="687" mass="76249">MRAISIQRPIPAHVPFRAFNATQHRLLALLCGCSCRQRQGRQERRTKMAAGDFSSLDADVRIRIPVIPVSSLKSLSERRISNASVDENLHTSSPTATLRDISIRPYLVNQELIRGAYWYAAHFVSYDAAERISGTEPSTLLPTRSHPHRCPSFFIAASVYASSDISDLIVLNLQLGGLAGALKYAAHAGLAWHGIAEAALISHRTPDWLLEFHHGHSKPSKPSKPSCLRQLANLSAMMLHRCGDLNACSTPWPPRDPSTYLLCLVFPCAPPGLDGLVYTVDRPAPLVPTVQDGVDLLALLQKFRQSATGDVLLWTGHPIYHFEHQRAAALSHFYNAPGRRQSNRFRLRCLRASPAPWTYGLHRPSGQCPAWVSRLTSVLEKILPAAAPNDIQVCTDTSRSLRICIPRVRKENEGSASVPLEDVTLMTDQTHAISLNHLTIRVDHTEDGFKERTKHPNPGPNNGSAPIRDCIVISHRPLTPQALLSAPKPRLNYSPELCARHCVSVRPIKPTALCLGWGLCTACSAYQVRPARDNVRRRTPAISPDTDIRTDSALIPCFARLSDHSSTDLTWTSCEYRGSSLMGAPKQPSWLAARRWLAFERRLVQCKDDAPDPPLRSLSTYFNPLRLLFPLRPKQDSIILASCQSQGPRHIHSYPAKVQINIEILVWLAICANSFVQQAYFTAAFIA</sequence>
<name>A0A9Q8SS16_9PEZI</name>
<dbReference type="KEGG" id="clup:CLUP02_07675"/>
<evidence type="ECO:0000313" key="2">
    <source>
        <dbReference type="Proteomes" id="UP000830671"/>
    </source>
</evidence>
<dbReference type="AlphaFoldDB" id="A0A9Q8SS16"/>
<gene>
    <name evidence="1" type="ORF">CLUP02_07675</name>
</gene>
<proteinExistence type="predicted"/>
<accession>A0A9Q8SS16</accession>
<protein>
    <submittedName>
        <fullName evidence="1">Uncharacterized protein</fullName>
    </submittedName>
</protein>
<keyword evidence="2" id="KW-1185">Reference proteome</keyword>